<dbReference type="PANTHER" id="PTHR11709">
    <property type="entry name" value="MULTI-COPPER OXIDASE"/>
    <property type="match status" value="1"/>
</dbReference>
<keyword evidence="2" id="KW-0479">Metal-binding</keyword>
<dbReference type="GO" id="GO:0005886">
    <property type="term" value="C:plasma membrane"/>
    <property type="evidence" value="ECO:0007669"/>
    <property type="project" value="TreeGrafter"/>
</dbReference>
<dbReference type="Pfam" id="PF00394">
    <property type="entry name" value="Cu-oxidase"/>
    <property type="match status" value="1"/>
</dbReference>
<dbReference type="SUPFAM" id="SSF49503">
    <property type="entry name" value="Cupredoxins"/>
    <property type="match status" value="3"/>
</dbReference>
<dbReference type="AlphaFoldDB" id="A0A1B6ML30"/>
<evidence type="ECO:0000259" key="6">
    <source>
        <dbReference type="Pfam" id="PF00394"/>
    </source>
</evidence>
<dbReference type="CDD" id="cd13858">
    <property type="entry name" value="CuRO_1_tcLCC2_insect_like"/>
    <property type="match status" value="1"/>
</dbReference>
<protein>
    <recommendedName>
        <fullName evidence="10">Laccase</fullName>
    </recommendedName>
</protein>
<accession>A0A1B6ML30</accession>
<comment type="similarity">
    <text evidence="1">Belongs to the multicopper oxidase family.</text>
</comment>
<dbReference type="InterPro" id="IPR001117">
    <property type="entry name" value="Cu-oxidase_2nd"/>
</dbReference>
<evidence type="ECO:0000256" key="5">
    <source>
        <dbReference type="SAM" id="SignalP"/>
    </source>
</evidence>
<evidence type="ECO:0000256" key="1">
    <source>
        <dbReference type="ARBA" id="ARBA00010609"/>
    </source>
</evidence>
<dbReference type="FunFam" id="2.60.40.420:FF:000045">
    <property type="entry name" value="Laccase 2"/>
    <property type="match status" value="1"/>
</dbReference>
<dbReference type="InterPro" id="IPR011706">
    <property type="entry name" value="Cu-oxidase_C"/>
</dbReference>
<feature type="signal peptide" evidence="5">
    <location>
        <begin position="1"/>
        <end position="22"/>
    </location>
</feature>
<dbReference type="PANTHER" id="PTHR11709:SF394">
    <property type="entry name" value="FI03373P-RELATED"/>
    <property type="match status" value="1"/>
</dbReference>
<feature type="domain" description="Plastocyanin-like" evidence="7">
    <location>
        <begin position="464"/>
        <end position="611"/>
    </location>
</feature>
<name>A0A1B6ML30_9HEMI</name>
<dbReference type="Gene3D" id="2.60.40.420">
    <property type="entry name" value="Cupredoxins - blue copper proteins"/>
    <property type="match status" value="3"/>
</dbReference>
<feature type="domain" description="Plastocyanin-like" evidence="8">
    <location>
        <begin position="80"/>
        <end position="193"/>
    </location>
</feature>
<dbReference type="GO" id="GO:0005507">
    <property type="term" value="F:copper ion binding"/>
    <property type="evidence" value="ECO:0007669"/>
    <property type="project" value="InterPro"/>
</dbReference>
<feature type="domain" description="Plastocyanin-like" evidence="6">
    <location>
        <begin position="207"/>
        <end position="359"/>
    </location>
</feature>
<feature type="chain" id="PRO_5008588464" description="Laccase" evidence="5">
    <location>
        <begin position="23"/>
        <end position="639"/>
    </location>
</feature>
<dbReference type="CDD" id="cd13884">
    <property type="entry name" value="CuRO_2_tcLCC_insect_like"/>
    <property type="match status" value="1"/>
</dbReference>
<dbReference type="PROSITE" id="PS00080">
    <property type="entry name" value="MULTICOPPER_OXIDASE2"/>
    <property type="match status" value="1"/>
</dbReference>
<evidence type="ECO:0000256" key="4">
    <source>
        <dbReference type="ARBA" id="ARBA00023008"/>
    </source>
</evidence>
<evidence type="ECO:0008006" key="10">
    <source>
        <dbReference type="Google" id="ProtNLM"/>
    </source>
</evidence>
<dbReference type="CDD" id="cd13905">
    <property type="entry name" value="CuRO_3_tcLLC2_insect_like"/>
    <property type="match status" value="1"/>
</dbReference>
<dbReference type="InterPro" id="IPR045087">
    <property type="entry name" value="Cu-oxidase_fam"/>
</dbReference>
<evidence type="ECO:0000256" key="3">
    <source>
        <dbReference type="ARBA" id="ARBA00023002"/>
    </source>
</evidence>
<keyword evidence="5" id="KW-0732">Signal</keyword>
<dbReference type="GO" id="GO:0006826">
    <property type="term" value="P:iron ion transport"/>
    <property type="evidence" value="ECO:0007669"/>
    <property type="project" value="TreeGrafter"/>
</dbReference>
<dbReference type="Pfam" id="PF07731">
    <property type="entry name" value="Cu-oxidase_2"/>
    <property type="match status" value="1"/>
</dbReference>
<keyword evidence="3" id="KW-0560">Oxidoreductase</keyword>
<gene>
    <name evidence="9" type="ORF">g.26192</name>
</gene>
<dbReference type="InterPro" id="IPR008972">
    <property type="entry name" value="Cupredoxin"/>
</dbReference>
<reference evidence="9" key="1">
    <citation type="submission" date="2015-11" db="EMBL/GenBank/DDBJ databases">
        <title>De novo transcriptome assembly of four potential Pierce s Disease insect vectors from Arizona vineyards.</title>
        <authorList>
            <person name="Tassone E.E."/>
        </authorList>
    </citation>
    <scope>NUCLEOTIDE SEQUENCE</scope>
</reference>
<evidence type="ECO:0000259" key="7">
    <source>
        <dbReference type="Pfam" id="PF07731"/>
    </source>
</evidence>
<organism evidence="9">
    <name type="scientific">Graphocephala atropunctata</name>
    <dbReference type="NCBI Taxonomy" id="36148"/>
    <lineage>
        <taxon>Eukaryota</taxon>
        <taxon>Metazoa</taxon>
        <taxon>Ecdysozoa</taxon>
        <taxon>Arthropoda</taxon>
        <taxon>Hexapoda</taxon>
        <taxon>Insecta</taxon>
        <taxon>Pterygota</taxon>
        <taxon>Neoptera</taxon>
        <taxon>Paraneoptera</taxon>
        <taxon>Hemiptera</taxon>
        <taxon>Auchenorrhyncha</taxon>
        <taxon>Membracoidea</taxon>
        <taxon>Cicadellidae</taxon>
        <taxon>Cicadellinae</taxon>
        <taxon>Cicadellini</taxon>
        <taxon>Graphocephala</taxon>
    </lineage>
</organism>
<dbReference type="EMBL" id="GEBQ01003375">
    <property type="protein sequence ID" value="JAT36602.1"/>
    <property type="molecule type" value="Transcribed_RNA"/>
</dbReference>
<dbReference type="InterPro" id="IPR011707">
    <property type="entry name" value="Cu-oxidase-like_N"/>
</dbReference>
<keyword evidence="4" id="KW-0186">Copper</keyword>
<evidence type="ECO:0000313" key="9">
    <source>
        <dbReference type="EMBL" id="JAT36602.1"/>
    </source>
</evidence>
<dbReference type="PROSITE" id="PS00079">
    <property type="entry name" value="MULTICOPPER_OXIDASE1"/>
    <property type="match status" value="1"/>
</dbReference>
<evidence type="ECO:0000259" key="8">
    <source>
        <dbReference type="Pfam" id="PF07732"/>
    </source>
</evidence>
<sequence>MRLLKWLSLVAICVYVSQGASAAQGPSDWHYQARESHPCQRPCVPGDVKTCYYKFSVEWYWALSKACYDCPNTLSDCYREDCIPADGIQRAIMVVNRQMPGPSVEVCYGDKVEVEVENLMNDQTTSIHWHGHHQVKTPYMDGVPFVTQCPISPFSVFRYTMGATNLGTHFWHAHTGVQKSDGVFGPLIVRAPADAESAFLYDQDLSEHTIIINDWTHLTGMDKLQWHIQGKGTNKPNTILVNGRGRYYNDTVQLTNTPLAVFTVQKGVRYRFRLINSGVHNCPVDINIDGHTIKAIASDGYDIEPVEVDSLVSYAGERWDFVLEANRPVGNYWMRFTGLMDCDQRFTKAHQVAILHYETAPEREPTKPVGYNVHPKPQLQLNSLNVALNQTGTISLPVLVASNKTDDLVLLHDPDVLVVLSYDFNKVDHPMYHKPNAYGFNQVNATFQRYTPQFNHISFKMPHSPVLSQYDDVDPSIFCDKHNLTNCNTTYCECLNVIEVPTNSNVELILIDIGKTYNANHPFHLHGYAFRVVGMDRLGDSLDVNLVRKLNEEGRLVRNLENPPFKDTVTVPDGGYTILRFQATNPGYWLFHCHIDFHLEEGMAVVFKVGSADEFPPVPKGFPKCGDFKIDDFQKSSYN</sequence>
<dbReference type="InterPro" id="IPR033138">
    <property type="entry name" value="Cu_oxidase_CS"/>
</dbReference>
<dbReference type="InterPro" id="IPR002355">
    <property type="entry name" value="Cu_oxidase_Cu_BS"/>
</dbReference>
<dbReference type="GO" id="GO:0016491">
    <property type="term" value="F:oxidoreductase activity"/>
    <property type="evidence" value="ECO:0007669"/>
    <property type="project" value="UniProtKB-KW"/>
</dbReference>
<proteinExistence type="inferred from homology"/>
<dbReference type="FunFam" id="2.60.40.420:FF:000031">
    <property type="entry name" value="Laccase-2 isoform A"/>
    <property type="match status" value="1"/>
</dbReference>
<dbReference type="Pfam" id="PF07732">
    <property type="entry name" value="Cu-oxidase_3"/>
    <property type="match status" value="1"/>
</dbReference>
<evidence type="ECO:0000256" key="2">
    <source>
        <dbReference type="ARBA" id="ARBA00022723"/>
    </source>
</evidence>